<proteinExistence type="predicted"/>
<organism evidence="2 3">
    <name type="scientific">Candidatus Paraburkholderia kirkii UZHbot1</name>
    <dbReference type="NCBI Taxonomy" id="1055526"/>
    <lineage>
        <taxon>Bacteria</taxon>
        <taxon>Pseudomonadati</taxon>
        <taxon>Pseudomonadota</taxon>
        <taxon>Betaproteobacteria</taxon>
        <taxon>Burkholderiales</taxon>
        <taxon>Burkholderiaceae</taxon>
        <taxon>Paraburkholderia</taxon>
    </lineage>
</organism>
<reference evidence="2 3" key="1">
    <citation type="submission" date="2011-09" db="EMBL/GenBank/DDBJ databases">
        <authorList>
            <person name="Carlier A."/>
        </authorList>
    </citation>
    <scope>NUCLEOTIDE SEQUENCE [LARGE SCALE GENOMIC DNA]</scope>
    <source>
        <strain evidence="2 3">UZHbot1</strain>
    </source>
</reference>
<protein>
    <submittedName>
        <fullName evidence="2">WGS project CAFE00000000 data, contig bkir_c67</fullName>
    </submittedName>
</protein>
<sequence length="101" mass="11283">MIAQQEVPVILKLADVDTMTVKAQISEVDVIRIRPRQMAYFTILGDPDKRYYGKLRAIEPAAQNFGDSASSGNSGSRSNAAVFFMRRCSMCRTRISFCASR</sequence>
<evidence type="ECO:0000313" key="2">
    <source>
        <dbReference type="EMBL" id="CCD40291.1"/>
    </source>
</evidence>
<feature type="domain" description="Multidrug resistance protein MdtA-like beta-barrel" evidence="1">
    <location>
        <begin position="18"/>
        <end position="64"/>
    </location>
</feature>
<dbReference type="STRING" id="1055526.BKIR_c67_4298"/>
<comment type="caution">
    <text evidence="2">The sequence shown here is derived from an EMBL/GenBank/DDBJ whole genome shotgun (WGS) entry which is preliminary data.</text>
</comment>
<dbReference type="Pfam" id="PF25944">
    <property type="entry name" value="Beta-barrel_RND"/>
    <property type="match status" value="1"/>
</dbReference>
<dbReference type="BioCyc" id="CBUR1055526:G10QW-2128-MONOMER"/>
<dbReference type="InterPro" id="IPR058626">
    <property type="entry name" value="MdtA-like_b-barrel"/>
</dbReference>
<reference evidence="2 3" key="2">
    <citation type="submission" date="2011-10" db="EMBL/GenBank/DDBJ databases">
        <title>Draft genome sequence of Candidatus Burkholderia kirkii.</title>
        <authorList>
            <person name="Carlier A.L."/>
            <person name="Eberl L."/>
        </authorList>
    </citation>
    <scope>NUCLEOTIDE SEQUENCE [LARGE SCALE GENOMIC DNA]</scope>
    <source>
        <strain evidence="2 3">UZHbot1</strain>
    </source>
</reference>
<accession>U3UB03</accession>
<dbReference type="Proteomes" id="UP000003511">
    <property type="component" value="Unassembled WGS sequence"/>
</dbReference>
<name>U3UB03_9BURK</name>
<dbReference type="AlphaFoldDB" id="U3UB03"/>
<keyword evidence="3" id="KW-1185">Reference proteome</keyword>
<gene>
    <name evidence="2" type="ORF">BKIR_c67_4298</name>
</gene>
<evidence type="ECO:0000313" key="3">
    <source>
        <dbReference type="Proteomes" id="UP000003511"/>
    </source>
</evidence>
<dbReference type="HOGENOM" id="CLU_2286304_0_0_4"/>
<evidence type="ECO:0000259" key="1">
    <source>
        <dbReference type="Pfam" id="PF25944"/>
    </source>
</evidence>
<dbReference type="EMBL" id="CAFE01000243">
    <property type="protein sequence ID" value="CCD40291.1"/>
    <property type="molecule type" value="Genomic_DNA"/>
</dbReference>
<dbReference type="Gene3D" id="2.40.30.170">
    <property type="match status" value="1"/>
</dbReference>